<keyword evidence="1" id="KW-0472">Membrane</keyword>
<evidence type="ECO:0000313" key="3">
    <source>
        <dbReference type="Proteomes" id="UP000295681"/>
    </source>
</evidence>
<keyword evidence="3" id="KW-1185">Reference proteome</keyword>
<evidence type="ECO:0008006" key="4">
    <source>
        <dbReference type="Google" id="ProtNLM"/>
    </source>
</evidence>
<proteinExistence type="predicted"/>
<feature type="transmembrane region" description="Helical" evidence="1">
    <location>
        <begin position="50"/>
        <end position="67"/>
    </location>
</feature>
<protein>
    <recommendedName>
        <fullName evidence="4">DUF3290 domain-containing protein</fullName>
    </recommendedName>
</protein>
<dbReference type="STRING" id="907931.GCA_000165675_01758"/>
<sequence>MTFYSYHYLIKQSTQYTLIQMSFLILIIVSVGISALLWYRHRSDLKYRDLFIIGILAFILLVGMQISEWQTMKSTSSQQSQTTQILKRVAHDQHQPLSRVWTNTRTATNGMLVKIDTKFYQVNLSDDGQSITLTPAITINQKIEYINEVK</sequence>
<reference evidence="2 3" key="1">
    <citation type="journal article" date="2019" name="Appl. Microbiol. Biotechnol.">
        <title>Uncovering carbohydrate metabolism through a genotype-phenotype association study of 56 lactic acid bacteria genomes.</title>
        <authorList>
            <person name="Buron-Moles G."/>
            <person name="Chailyan A."/>
            <person name="Dolejs I."/>
            <person name="Forster J."/>
            <person name="Miks M.H."/>
        </authorList>
    </citation>
    <scope>NUCLEOTIDE SEQUENCE [LARGE SCALE GENOMIC DNA]</scope>
    <source>
        <strain evidence="2 3">ATCC 700006</strain>
    </source>
</reference>
<keyword evidence="1" id="KW-0812">Transmembrane</keyword>
<dbReference type="InterPro" id="IPR021707">
    <property type="entry name" value="DUF3290"/>
</dbReference>
<name>A0A4R5N960_9LACO</name>
<dbReference type="AlphaFoldDB" id="A0A4R5N960"/>
<evidence type="ECO:0000256" key="1">
    <source>
        <dbReference type="SAM" id="Phobius"/>
    </source>
</evidence>
<gene>
    <name evidence="2" type="ORF">C5L23_000088</name>
</gene>
<dbReference type="Pfam" id="PF11694">
    <property type="entry name" value="DUF3290"/>
    <property type="match status" value="1"/>
</dbReference>
<evidence type="ECO:0000313" key="2">
    <source>
        <dbReference type="EMBL" id="TDG68486.1"/>
    </source>
</evidence>
<dbReference type="EMBL" id="PUFI01000013">
    <property type="protein sequence ID" value="TDG68486.1"/>
    <property type="molecule type" value="Genomic_DNA"/>
</dbReference>
<keyword evidence="1" id="KW-1133">Transmembrane helix</keyword>
<comment type="caution">
    <text evidence="2">The sequence shown here is derived from an EMBL/GenBank/DDBJ whole genome shotgun (WGS) entry which is preliminary data.</text>
</comment>
<dbReference type="RefSeq" id="WP_010006701.1">
    <property type="nucleotide sequence ID" value="NZ_JAGYGP010000007.1"/>
</dbReference>
<dbReference type="Proteomes" id="UP000295681">
    <property type="component" value="Unassembled WGS sequence"/>
</dbReference>
<accession>A0A4R5N960</accession>
<organism evidence="2 3">
    <name type="scientific">Leuconostoc fallax</name>
    <dbReference type="NCBI Taxonomy" id="1251"/>
    <lineage>
        <taxon>Bacteria</taxon>
        <taxon>Bacillati</taxon>
        <taxon>Bacillota</taxon>
        <taxon>Bacilli</taxon>
        <taxon>Lactobacillales</taxon>
        <taxon>Lactobacillaceae</taxon>
        <taxon>Leuconostoc</taxon>
    </lineage>
</organism>
<feature type="transmembrane region" description="Helical" evidence="1">
    <location>
        <begin position="18"/>
        <end position="38"/>
    </location>
</feature>